<keyword evidence="1" id="KW-0812">Transmembrane</keyword>
<dbReference type="Pfam" id="PF09604">
    <property type="entry name" value="Potass_KdpF"/>
    <property type="match status" value="1"/>
</dbReference>
<keyword evidence="3" id="KW-1185">Reference proteome</keyword>
<proteinExistence type="predicted"/>
<organism evidence="2 3">
    <name type="scientific">Paracraurococcus ruber</name>
    <dbReference type="NCBI Taxonomy" id="77675"/>
    <lineage>
        <taxon>Bacteria</taxon>
        <taxon>Pseudomonadati</taxon>
        <taxon>Pseudomonadota</taxon>
        <taxon>Alphaproteobacteria</taxon>
        <taxon>Acetobacterales</taxon>
        <taxon>Roseomonadaceae</taxon>
        <taxon>Paracraurococcus</taxon>
    </lineage>
</organism>
<dbReference type="Proteomes" id="UP000697995">
    <property type="component" value="Unassembled WGS sequence"/>
</dbReference>
<keyword evidence="1" id="KW-0472">Membrane</keyword>
<feature type="transmembrane region" description="Helical" evidence="1">
    <location>
        <begin position="7"/>
        <end position="26"/>
    </location>
</feature>
<name>A0ABS1CQW6_9PROT</name>
<dbReference type="InterPro" id="IPR011726">
    <property type="entry name" value="KdpF"/>
</dbReference>
<evidence type="ECO:0000256" key="1">
    <source>
        <dbReference type="SAM" id="Phobius"/>
    </source>
</evidence>
<protein>
    <submittedName>
        <fullName evidence="2">K(+)-transporting ATPase subunit F</fullName>
    </submittedName>
</protein>
<evidence type="ECO:0000313" key="2">
    <source>
        <dbReference type="EMBL" id="MBK1656813.1"/>
    </source>
</evidence>
<comment type="caution">
    <text evidence="2">The sequence shown here is derived from an EMBL/GenBank/DDBJ whole genome shotgun (WGS) entry which is preliminary data.</text>
</comment>
<dbReference type="EMBL" id="NRSG01000004">
    <property type="protein sequence ID" value="MBK1656813.1"/>
    <property type="molecule type" value="Genomic_DNA"/>
</dbReference>
<accession>A0ABS1CQW6</accession>
<keyword evidence="1" id="KW-1133">Transmembrane helix</keyword>
<gene>
    <name evidence="2" type="primary">kdpF</name>
    <name evidence="2" type="ORF">CKO45_01050</name>
</gene>
<reference evidence="2 3" key="1">
    <citation type="journal article" date="2020" name="Microorganisms">
        <title>Osmotic Adaptation and Compatible Solute Biosynthesis of Phototrophic Bacteria as Revealed from Genome Analyses.</title>
        <authorList>
            <person name="Imhoff J.F."/>
            <person name="Rahn T."/>
            <person name="Kunzel S."/>
            <person name="Keller A."/>
            <person name="Neulinger S.C."/>
        </authorList>
    </citation>
    <scope>NUCLEOTIDE SEQUENCE [LARGE SCALE GENOMIC DNA]</scope>
    <source>
        <strain evidence="2 3">DSM 15382</strain>
    </source>
</reference>
<dbReference type="NCBIfam" id="TIGR02115">
    <property type="entry name" value="potass_kdpF"/>
    <property type="match status" value="1"/>
</dbReference>
<sequence length="31" mass="3371">MTAMAELILGGLVTAGLLLYLLWALLRPEDL</sequence>
<evidence type="ECO:0000313" key="3">
    <source>
        <dbReference type="Proteomes" id="UP000697995"/>
    </source>
</evidence>